<feature type="compositionally biased region" description="Basic residues" evidence="1">
    <location>
        <begin position="1"/>
        <end position="10"/>
    </location>
</feature>
<evidence type="ECO:0000256" key="1">
    <source>
        <dbReference type="SAM" id="MobiDB-lite"/>
    </source>
</evidence>
<evidence type="ECO:0000313" key="3">
    <source>
        <dbReference type="Proteomes" id="UP001066276"/>
    </source>
</evidence>
<sequence length="144" mass="14984">MRLALRHTRLMGHADQTAAAQPGSQATRPTTAGSRNGNHHQTGNKGAARSVQAPHPKPETPTAGTSTGASSRIGPPLLPKTQPAPPMLPVENRHTPCHTTPRSATTRREPPGTSAGSVTVCQAGRHSVPASEAASQRLQQHLKG</sequence>
<gene>
    <name evidence="2" type="ORF">NDU88_001705</name>
</gene>
<accession>A0AAV7MTH8</accession>
<dbReference type="AlphaFoldDB" id="A0AAV7MTH8"/>
<feature type="compositionally biased region" description="Pro residues" evidence="1">
    <location>
        <begin position="76"/>
        <end position="88"/>
    </location>
</feature>
<organism evidence="2 3">
    <name type="scientific">Pleurodeles waltl</name>
    <name type="common">Iberian ribbed newt</name>
    <dbReference type="NCBI Taxonomy" id="8319"/>
    <lineage>
        <taxon>Eukaryota</taxon>
        <taxon>Metazoa</taxon>
        <taxon>Chordata</taxon>
        <taxon>Craniata</taxon>
        <taxon>Vertebrata</taxon>
        <taxon>Euteleostomi</taxon>
        <taxon>Amphibia</taxon>
        <taxon>Batrachia</taxon>
        <taxon>Caudata</taxon>
        <taxon>Salamandroidea</taxon>
        <taxon>Salamandridae</taxon>
        <taxon>Pleurodelinae</taxon>
        <taxon>Pleurodeles</taxon>
    </lineage>
</organism>
<protein>
    <submittedName>
        <fullName evidence="2">Uncharacterized protein</fullName>
    </submittedName>
</protein>
<proteinExistence type="predicted"/>
<name>A0AAV7MTH8_PLEWA</name>
<evidence type="ECO:0000313" key="2">
    <source>
        <dbReference type="EMBL" id="KAJ1104293.1"/>
    </source>
</evidence>
<feature type="compositionally biased region" description="Polar residues" evidence="1">
    <location>
        <begin position="18"/>
        <end position="44"/>
    </location>
</feature>
<keyword evidence="3" id="KW-1185">Reference proteome</keyword>
<feature type="compositionally biased region" description="Low complexity" evidence="1">
    <location>
        <begin position="62"/>
        <end position="71"/>
    </location>
</feature>
<dbReference type="Proteomes" id="UP001066276">
    <property type="component" value="Chromosome 9"/>
</dbReference>
<feature type="compositionally biased region" description="Polar residues" evidence="1">
    <location>
        <begin position="133"/>
        <end position="144"/>
    </location>
</feature>
<reference evidence="2" key="1">
    <citation type="journal article" date="2022" name="bioRxiv">
        <title>Sequencing and chromosome-scale assembly of the giantPleurodeles waltlgenome.</title>
        <authorList>
            <person name="Brown T."/>
            <person name="Elewa A."/>
            <person name="Iarovenko S."/>
            <person name="Subramanian E."/>
            <person name="Araus A.J."/>
            <person name="Petzold A."/>
            <person name="Susuki M."/>
            <person name="Suzuki K.-i.T."/>
            <person name="Hayashi T."/>
            <person name="Toyoda A."/>
            <person name="Oliveira C."/>
            <person name="Osipova E."/>
            <person name="Leigh N.D."/>
            <person name="Simon A."/>
            <person name="Yun M.H."/>
        </authorList>
    </citation>
    <scope>NUCLEOTIDE SEQUENCE</scope>
    <source>
        <strain evidence="2">20211129_DDA</strain>
        <tissue evidence="2">Liver</tissue>
    </source>
</reference>
<dbReference type="EMBL" id="JANPWB010000013">
    <property type="protein sequence ID" value="KAJ1104293.1"/>
    <property type="molecule type" value="Genomic_DNA"/>
</dbReference>
<feature type="region of interest" description="Disordered" evidence="1">
    <location>
        <begin position="1"/>
        <end position="144"/>
    </location>
</feature>
<comment type="caution">
    <text evidence="2">The sequence shown here is derived from an EMBL/GenBank/DDBJ whole genome shotgun (WGS) entry which is preliminary data.</text>
</comment>